<reference evidence="3 4" key="1">
    <citation type="submission" date="2020-10" db="EMBL/GenBank/DDBJ databases">
        <title>The Coptis chinensis genome and diversification of protoberbering-type alkaloids.</title>
        <authorList>
            <person name="Wang B."/>
            <person name="Shu S."/>
            <person name="Song C."/>
            <person name="Liu Y."/>
        </authorList>
    </citation>
    <scope>NUCLEOTIDE SEQUENCE [LARGE SCALE GENOMIC DNA]</scope>
    <source>
        <strain evidence="3">HL-2020</strain>
        <tissue evidence="3">Leaf</tissue>
    </source>
</reference>
<evidence type="ECO:0000313" key="4">
    <source>
        <dbReference type="Proteomes" id="UP000631114"/>
    </source>
</evidence>
<dbReference type="InterPro" id="IPR001650">
    <property type="entry name" value="Helicase_C-like"/>
</dbReference>
<sequence>MSSTESLKVMCALNYPSLESKGVCLTFVVIDDENAPVDFERGSSNVQWWNKAPSGPCKIFSGGPSPEATKQALTLIFVETKKGANSLEYWLCSNGFPSTTIYGDRSQQEREYALSSFKNGRQTPILVATDVAA</sequence>
<gene>
    <name evidence="3" type="ORF">IFM89_020797</name>
</gene>
<feature type="domain" description="Helicase C-terminal" evidence="2">
    <location>
        <begin position="65"/>
        <end position="133"/>
    </location>
</feature>
<accession>A0A835LRY1</accession>
<protein>
    <recommendedName>
        <fullName evidence="2">Helicase C-terminal domain-containing protein</fullName>
    </recommendedName>
</protein>
<evidence type="ECO:0000259" key="2">
    <source>
        <dbReference type="PROSITE" id="PS51194"/>
    </source>
</evidence>
<dbReference type="SUPFAM" id="SSF52540">
    <property type="entry name" value="P-loop containing nucleoside triphosphate hydrolases"/>
    <property type="match status" value="1"/>
</dbReference>
<dbReference type="GO" id="GO:0003723">
    <property type="term" value="F:RNA binding"/>
    <property type="evidence" value="ECO:0007669"/>
    <property type="project" value="UniProtKB-KW"/>
</dbReference>
<keyword evidence="4" id="KW-1185">Reference proteome</keyword>
<dbReference type="Pfam" id="PF00271">
    <property type="entry name" value="Helicase_C"/>
    <property type="match status" value="1"/>
</dbReference>
<proteinExistence type="predicted"/>
<name>A0A835LRY1_9MAGN</name>
<keyword evidence="1" id="KW-0694">RNA-binding</keyword>
<comment type="caution">
    <text evidence="3">The sequence shown here is derived from an EMBL/GenBank/DDBJ whole genome shotgun (WGS) entry which is preliminary data.</text>
</comment>
<evidence type="ECO:0000313" key="3">
    <source>
        <dbReference type="EMBL" id="KAF9605918.1"/>
    </source>
</evidence>
<dbReference type="Gene3D" id="3.40.50.300">
    <property type="entry name" value="P-loop containing nucleotide triphosphate hydrolases"/>
    <property type="match status" value="1"/>
</dbReference>
<dbReference type="PANTHER" id="PTHR47958">
    <property type="entry name" value="ATP-DEPENDENT RNA HELICASE DBP3"/>
    <property type="match status" value="1"/>
</dbReference>
<organism evidence="3 4">
    <name type="scientific">Coptis chinensis</name>
    <dbReference type="NCBI Taxonomy" id="261450"/>
    <lineage>
        <taxon>Eukaryota</taxon>
        <taxon>Viridiplantae</taxon>
        <taxon>Streptophyta</taxon>
        <taxon>Embryophyta</taxon>
        <taxon>Tracheophyta</taxon>
        <taxon>Spermatophyta</taxon>
        <taxon>Magnoliopsida</taxon>
        <taxon>Ranunculales</taxon>
        <taxon>Ranunculaceae</taxon>
        <taxon>Coptidoideae</taxon>
        <taxon>Coptis</taxon>
    </lineage>
</organism>
<dbReference type="AlphaFoldDB" id="A0A835LRY1"/>
<evidence type="ECO:0000256" key="1">
    <source>
        <dbReference type="ARBA" id="ARBA00022884"/>
    </source>
</evidence>
<dbReference type="OrthoDB" id="196131at2759"/>
<dbReference type="InterPro" id="IPR027417">
    <property type="entry name" value="P-loop_NTPase"/>
</dbReference>
<dbReference type="PROSITE" id="PS51194">
    <property type="entry name" value="HELICASE_CTER"/>
    <property type="match status" value="1"/>
</dbReference>
<dbReference type="EMBL" id="JADFTS010000005">
    <property type="protein sequence ID" value="KAF9605918.1"/>
    <property type="molecule type" value="Genomic_DNA"/>
</dbReference>
<dbReference type="Proteomes" id="UP000631114">
    <property type="component" value="Unassembled WGS sequence"/>
</dbReference>